<evidence type="ECO:0000256" key="1">
    <source>
        <dbReference type="ARBA" id="ARBA00001024"/>
    </source>
</evidence>
<dbReference type="EMBL" id="JADGIZ020000093">
    <property type="protein sequence ID" value="KAL2911691.1"/>
    <property type="molecule type" value="Genomic_DNA"/>
</dbReference>
<accession>A0ABR4MWR7</accession>
<comment type="subcellular location">
    <subcellularLocation>
        <location evidence="3">Endosome</location>
        <location evidence="3">Multivesicular body membrane</location>
        <topology evidence="3">Single-pass type II membrane protein</topology>
    </subcellularLocation>
    <subcellularLocation>
        <location evidence="2">Prevacuolar compartment membrane</location>
        <topology evidence="2">Single-pass type II membrane protein</topology>
    </subcellularLocation>
</comment>
<feature type="domain" description="Fungal lipase-type" evidence="19">
    <location>
        <begin position="132"/>
        <end position="170"/>
    </location>
</feature>
<comment type="caution">
    <text evidence="20">The sequence shown here is derived from an EMBL/GenBank/DDBJ whole genome shotgun (WGS) entry which is preliminary data.</text>
</comment>
<evidence type="ECO:0000256" key="10">
    <source>
        <dbReference type="ARBA" id="ARBA00022963"/>
    </source>
</evidence>
<evidence type="ECO:0000256" key="7">
    <source>
        <dbReference type="ARBA" id="ARBA00022692"/>
    </source>
</evidence>
<keyword evidence="11" id="KW-0735">Signal-anchor</keyword>
<comment type="catalytic activity">
    <reaction evidence="1">
        <text>a triacylglycerol + H2O = a diacylglycerol + a fatty acid + H(+)</text>
        <dbReference type="Rhea" id="RHEA:12044"/>
        <dbReference type="ChEBI" id="CHEBI:15377"/>
        <dbReference type="ChEBI" id="CHEBI:15378"/>
        <dbReference type="ChEBI" id="CHEBI:17855"/>
        <dbReference type="ChEBI" id="CHEBI:18035"/>
        <dbReference type="ChEBI" id="CHEBI:28868"/>
        <dbReference type="EC" id="3.1.1.3"/>
    </reaction>
</comment>
<keyword evidence="16" id="KW-0325">Glycoprotein</keyword>
<keyword evidence="12" id="KW-1133">Transmembrane helix</keyword>
<comment type="subunit">
    <text evidence="5">Binds to both phosphatidylinositol (PI) and phosphatidylinositol 3,5-bisphosphate (PIP2).</text>
</comment>
<evidence type="ECO:0000256" key="11">
    <source>
        <dbReference type="ARBA" id="ARBA00022968"/>
    </source>
</evidence>
<evidence type="ECO:0000256" key="12">
    <source>
        <dbReference type="ARBA" id="ARBA00022989"/>
    </source>
</evidence>
<evidence type="ECO:0000313" key="21">
    <source>
        <dbReference type="Proteomes" id="UP001527925"/>
    </source>
</evidence>
<evidence type="ECO:0000256" key="18">
    <source>
        <dbReference type="ARBA" id="ARBA00029828"/>
    </source>
</evidence>
<dbReference type="InterPro" id="IPR050805">
    <property type="entry name" value="ATG15_Lipase"/>
</dbReference>
<protein>
    <recommendedName>
        <fullName evidence="6">triacylglycerol lipase</fullName>
        <ecNumber evidence="6">3.1.1.3</ecNumber>
    </recommendedName>
    <alternativeName>
        <fullName evidence="18">Autophagy-related protein 15</fullName>
    </alternativeName>
</protein>
<keyword evidence="21" id="KW-1185">Reference proteome</keyword>
<evidence type="ECO:0000256" key="16">
    <source>
        <dbReference type="ARBA" id="ARBA00023180"/>
    </source>
</evidence>
<evidence type="ECO:0000256" key="6">
    <source>
        <dbReference type="ARBA" id="ARBA00013279"/>
    </source>
</evidence>
<keyword evidence="10" id="KW-0442">Lipid degradation</keyword>
<keyword evidence="9 20" id="KW-0378">Hydrolase</keyword>
<evidence type="ECO:0000256" key="13">
    <source>
        <dbReference type="ARBA" id="ARBA00023006"/>
    </source>
</evidence>
<dbReference type="Gene3D" id="3.40.50.1820">
    <property type="entry name" value="alpha/beta hydrolase"/>
    <property type="match status" value="1"/>
</dbReference>
<evidence type="ECO:0000256" key="17">
    <source>
        <dbReference type="ARBA" id="ARBA00024663"/>
    </source>
</evidence>
<sequence length="325" mass="35687">MLLPDPTDPGTVLTFARFTYDAYFEPDDKGWVPVPGWNVTGRFGWQTGGIRGYLFVDDALGILVIVIKGTSLATPVGSGPTAQLDKLNDNLMFSCCCAKAGWEWTPICDCPRSSSECSASCLLRESNFEGSYYNLAQTIYLAVKEWFPRHTNIWMAGHSLGGALAALVALTNDLPSFSFESPGDLLFASRLGLLPDVADPTDFLDSVPIHHFGNDGDPIFLGLCTGVTSSCYWLDYALETKCHIGKECLYPADDPQSRRLAAMASATSPARLSPRDENVHAQRSIQYHSIEFVIRKFLESATSVPKCAIKPQCLMTECPTWNFVD</sequence>
<keyword evidence="13" id="KW-0072">Autophagy</keyword>
<evidence type="ECO:0000256" key="5">
    <source>
        <dbReference type="ARBA" id="ARBA00011137"/>
    </source>
</evidence>
<evidence type="ECO:0000256" key="8">
    <source>
        <dbReference type="ARBA" id="ARBA00022753"/>
    </source>
</evidence>
<keyword evidence="14" id="KW-0443">Lipid metabolism</keyword>
<dbReference type="InterPro" id="IPR002921">
    <property type="entry name" value="Fungal_lipase-type"/>
</dbReference>
<dbReference type="PANTHER" id="PTHR47175:SF2">
    <property type="entry name" value="LIPASE ATG15-RELATED"/>
    <property type="match status" value="1"/>
</dbReference>
<organism evidence="20 21">
    <name type="scientific">Polyrhizophydium stewartii</name>
    <dbReference type="NCBI Taxonomy" id="2732419"/>
    <lineage>
        <taxon>Eukaryota</taxon>
        <taxon>Fungi</taxon>
        <taxon>Fungi incertae sedis</taxon>
        <taxon>Chytridiomycota</taxon>
        <taxon>Chytridiomycota incertae sedis</taxon>
        <taxon>Chytridiomycetes</taxon>
        <taxon>Rhizophydiales</taxon>
        <taxon>Rhizophydiales incertae sedis</taxon>
        <taxon>Polyrhizophydium</taxon>
    </lineage>
</organism>
<dbReference type="SUPFAM" id="SSF53474">
    <property type="entry name" value="alpha/beta-Hydrolases"/>
    <property type="match status" value="1"/>
</dbReference>
<dbReference type="PANTHER" id="PTHR47175">
    <property type="entry name" value="LIPASE ATG15-RELATED"/>
    <property type="match status" value="1"/>
</dbReference>
<evidence type="ECO:0000259" key="19">
    <source>
        <dbReference type="Pfam" id="PF01764"/>
    </source>
</evidence>
<keyword evidence="7" id="KW-0812">Transmembrane</keyword>
<dbReference type="EC" id="3.1.1.3" evidence="6"/>
<keyword evidence="15" id="KW-0472">Membrane</keyword>
<evidence type="ECO:0000256" key="9">
    <source>
        <dbReference type="ARBA" id="ARBA00022801"/>
    </source>
</evidence>
<evidence type="ECO:0000256" key="14">
    <source>
        <dbReference type="ARBA" id="ARBA00023098"/>
    </source>
</evidence>
<evidence type="ECO:0000256" key="3">
    <source>
        <dbReference type="ARBA" id="ARBA00004343"/>
    </source>
</evidence>
<evidence type="ECO:0000256" key="15">
    <source>
        <dbReference type="ARBA" id="ARBA00023136"/>
    </source>
</evidence>
<proteinExistence type="inferred from homology"/>
<dbReference type="Pfam" id="PF01764">
    <property type="entry name" value="Lipase_3"/>
    <property type="match status" value="1"/>
</dbReference>
<gene>
    <name evidence="20" type="primary">ATG15</name>
    <name evidence="20" type="ORF">HK105_208851</name>
</gene>
<evidence type="ECO:0000313" key="20">
    <source>
        <dbReference type="EMBL" id="KAL2911691.1"/>
    </source>
</evidence>
<dbReference type="InterPro" id="IPR029058">
    <property type="entry name" value="AB_hydrolase_fold"/>
</dbReference>
<comment type="function">
    <text evidence="17">Lipase which is essential for lysis of subvacuolar cytoplasm to vacuole targeted bodies and intravacuolar autophagic bodies. Involved in the lysis of intravacuolar multivesicular body (MVB) vesicles. The intravacuolar membrane disintegration by ATG15 is critical to life span extension.</text>
</comment>
<name>A0ABR4MWR7_9FUNG</name>
<dbReference type="GO" id="GO:0004806">
    <property type="term" value="F:triacylglycerol lipase activity"/>
    <property type="evidence" value="ECO:0007669"/>
    <property type="project" value="UniProtKB-EC"/>
</dbReference>
<reference evidence="20 21" key="1">
    <citation type="submission" date="2023-09" db="EMBL/GenBank/DDBJ databases">
        <title>Pangenome analysis of Batrachochytrium dendrobatidis and related Chytrids.</title>
        <authorList>
            <person name="Yacoub M.N."/>
            <person name="Stajich J.E."/>
            <person name="James T.Y."/>
        </authorList>
    </citation>
    <scope>NUCLEOTIDE SEQUENCE [LARGE SCALE GENOMIC DNA]</scope>
    <source>
        <strain evidence="20 21">JEL0888</strain>
    </source>
</reference>
<keyword evidence="8" id="KW-0967">Endosome</keyword>
<dbReference type="Proteomes" id="UP001527925">
    <property type="component" value="Unassembled WGS sequence"/>
</dbReference>
<comment type="similarity">
    <text evidence="4">Belongs to the AB hydrolase superfamily. Lipase family.</text>
</comment>
<evidence type="ECO:0000256" key="4">
    <source>
        <dbReference type="ARBA" id="ARBA00010701"/>
    </source>
</evidence>
<evidence type="ECO:0000256" key="2">
    <source>
        <dbReference type="ARBA" id="ARBA00004270"/>
    </source>
</evidence>